<evidence type="ECO:0000256" key="6">
    <source>
        <dbReference type="ARBA" id="ARBA00022723"/>
    </source>
</evidence>
<protein>
    <recommendedName>
        <fullName evidence="3">tRNA threonylcarbamoyladenosine biosynthesis protein TsaE</fullName>
    </recommendedName>
    <alternativeName>
        <fullName evidence="10">t(6)A37 threonylcarbamoyladenosine biosynthesis protein TsaE</fullName>
    </alternativeName>
</protein>
<evidence type="ECO:0000256" key="9">
    <source>
        <dbReference type="ARBA" id="ARBA00022842"/>
    </source>
</evidence>
<keyword evidence="4" id="KW-0963">Cytoplasm</keyword>
<reference evidence="11" key="1">
    <citation type="submission" date="2009-10" db="EMBL/GenBank/DDBJ databases">
        <title>Complete sequence of Bacillus selenitireducens MLS10.</title>
        <authorList>
            <consortium name="US DOE Joint Genome Institute"/>
            <person name="Lucas S."/>
            <person name="Copeland A."/>
            <person name="Lapidus A."/>
            <person name="Glavina del Rio T."/>
            <person name="Dalin E."/>
            <person name="Tice H."/>
            <person name="Bruce D."/>
            <person name="Goodwin L."/>
            <person name="Pitluck S."/>
            <person name="Sims D."/>
            <person name="Brettin T."/>
            <person name="Detter J.C."/>
            <person name="Han C."/>
            <person name="Larimer F."/>
            <person name="Land M."/>
            <person name="Hauser L."/>
            <person name="Kyrpides N."/>
            <person name="Ovchinnikova G."/>
            <person name="Stolz J."/>
        </authorList>
    </citation>
    <scope>NUCLEOTIDE SEQUENCE [LARGE SCALE GENOMIC DNA]</scope>
    <source>
        <strain evidence="11">MLS10</strain>
    </source>
</reference>
<evidence type="ECO:0000256" key="4">
    <source>
        <dbReference type="ARBA" id="ARBA00022490"/>
    </source>
</evidence>
<dbReference type="GO" id="GO:0002949">
    <property type="term" value="P:tRNA threonylcarbamoyladenosine modification"/>
    <property type="evidence" value="ECO:0007669"/>
    <property type="project" value="InterPro"/>
</dbReference>
<dbReference type="eggNOG" id="COG0802">
    <property type="taxonomic scope" value="Bacteria"/>
</dbReference>
<evidence type="ECO:0000256" key="2">
    <source>
        <dbReference type="ARBA" id="ARBA00007599"/>
    </source>
</evidence>
<dbReference type="GO" id="GO:0005737">
    <property type="term" value="C:cytoplasm"/>
    <property type="evidence" value="ECO:0007669"/>
    <property type="project" value="UniProtKB-SubCell"/>
</dbReference>
<dbReference type="Gene3D" id="3.40.50.300">
    <property type="entry name" value="P-loop containing nucleotide triphosphate hydrolases"/>
    <property type="match status" value="1"/>
</dbReference>
<proteinExistence type="inferred from homology"/>
<dbReference type="GO" id="GO:0005524">
    <property type="term" value="F:ATP binding"/>
    <property type="evidence" value="ECO:0007669"/>
    <property type="project" value="UniProtKB-KW"/>
</dbReference>
<comment type="similarity">
    <text evidence="2">Belongs to the TsaE family.</text>
</comment>
<keyword evidence="6" id="KW-0479">Metal-binding</keyword>
<keyword evidence="5" id="KW-0819">tRNA processing</keyword>
<dbReference type="PANTHER" id="PTHR33540">
    <property type="entry name" value="TRNA THREONYLCARBAMOYLADENOSINE BIOSYNTHESIS PROTEIN TSAE"/>
    <property type="match status" value="1"/>
</dbReference>
<dbReference type="HOGENOM" id="CLU_087829_3_0_9"/>
<name>D6XY12_BACIE</name>
<organism evidence="11 12">
    <name type="scientific">Bacillus selenitireducens (strain ATCC 700615 / DSM 15326 / MLS10)</name>
    <dbReference type="NCBI Taxonomy" id="439292"/>
    <lineage>
        <taxon>Bacteria</taxon>
        <taxon>Bacillati</taxon>
        <taxon>Bacillota</taxon>
        <taxon>Bacilli</taxon>
        <taxon>Bacillales</taxon>
        <taxon>Bacillaceae</taxon>
        <taxon>Salisediminibacterium</taxon>
    </lineage>
</organism>
<keyword evidence="9" id="KW-0460">Magnesium</keyword>
<sequence length="153" mass="16958">MALQRKFMVHSVDETRELAEKLAGKLTPDTVLTLEGDLGAGKTTFTKALAKALGVEGTVNSPTFTIMKEYVGTMPFYHMDAYRIEDEGEDFGLDEYFNGGGVTVIEWPSMIQSQLPSSRIDMTIIYRGPDTREIVLVGNGRDYIQVVKELSGK</sequence>
<keyword evidence="8" id="KW-0067">ATP-binding</keyword>
<dbReference type="SUPFAM" id="SSF52540">
    <property type="entry name" value="P-loop containing nucleoside triphosphate hydrolases"/>
    <property type="match status" value="1"/>
</dbReference>
<dbReference type="InterPro" id="IPR003442">
    <property type="entry name" value="T6A_TsaE"/>
</dbReference>
<keyword evidence="7" id="KW-0547">Nucleotide-binding</keyword>
<dbReference type="OrthoDB" id="9815896at2"/>
<dbReference type="Pfam" id="PF02367">
    <property type="entry name" value="TsaE"/>
    <property type="match status" value="1"/>
</dbReference>
<evidence type="ECO:0000313" key="11">
    <source>
        <dbReference type="EMBL" id="ADH98085.1"/>
    </source>
</evidence>
<dbReference type="RefSeq" id="WP_013171514.1">
    <property type="nucleotide sequence ID" value="NC_014219.1"/>
</dbReference>
<evidence type="ECO:0000256" key="8">
    <source>
        <dbReference type="ARBA" id="ARBA00022840"/>
    </source>
</evidence>
<dbReference type="NCBIfam" id="TIGR00150">
    <property type="entry name" value="T6A_YjeE"/>
    <property type="match status" value="1"/>
</dbReference>
<evidence type="ECO:0000256" key="3">
    <source>
        <dbReference type="ARBA" id="ARBA00019010"/>
    </source>
</evidence>
<dbReference type="InterPro" id="IPR027417">
    <property type="entry name" value="P-loop_NTPase"/>
</dbReference>
<dbReference type="AlphaFoldDB" id="D6XY12"/>
<evidence type="ECO:0000256" key="5">
    <source>
        <dbReference type="ARBA" id="ARBA00022694"/>
    </source>
</evidence>
<dbReference type="Proteomes" id="UP000000271">
    <property type="component" value="Chromosome"/>
</dbReference>
<gene>
    <name evidence="11" type="ordered locus">Bsel_0549</name>
</gene>
<keyword evidence="12" id="KW-1185">Reference proteome</keyword>
<accession>D6XY12</accession>
<evidence type="ECO:0000313" key="12">
    <source>
        <dbReference type="Proteomes" id="UP000000271"/>
    </source>
</evidence>
<dbReference type="GO" id="GO:0046872">
    <property type="term" value="F:metal ion binding"/>
    <property type="evidence" value="ECO:0007669"/>
    <property type="project" value="UniProtKB-KW"/>
</dbReference>
<comment type="subcellular location">
    <subcellularLocation>
        <location evidence="1">Cytoplasm</location>
    </subcellularLocation>
</comment>
<dbReference type="EMBL" id="CP001791">
    <property type="protein sequence ID" value="ADH98085.1"/>
    <property type="molecule type" value="Genomic_DNA"/>
</dbReference>
<dbReference type="STRING" id="439292.Bsel_0549"/>
<evidence type="ECO:0000256" key="10">
    <source>
        <dbReference type="ARBA" id="ARBA00032441"/>
    </source>
</evidence>
<evidence type="ECO:0000256" key="1">
    <source>
        <dbReference type="ARBA" id="ARBA00004496"/>
    </source>
</evidence>
<evidence type="ECO:0000256" key="7">
    <source>
        <dbReference type="ARBA" id="ARBA00022741"/>
    </source>
</evidence>
<dbReference type="PANTHER" id="PTHR33540:SF2">
    <property type="entry name" value="TRNA THREONYLCARBAMOYLADENOSINE BIOSYNTHESIS PROTEIN TSAE"/>
    <property type="match status" value="1"/>
</dbReference>
<dbReference type="KEGG" id="bse:Bsel_0549"/>